<dbReference type="Proteomes" id="UP000199199">
    <property type="component" value="Unassembled WGS sequence"/>
</dbReference>
<evidence type="ECO:0000256" key="6">
    <source>
        <dbReference type="ARBA" id="ARBA00023002"/>
    </source>
</evidence>
<dbReference type="PANTHER" id="PTHR11748">
    <property type="entry name" value="D-LACTATE DEHYDROGENASE"/>
    <property type="match status" value="1"/>
</dbReference>
<dbReference type="Pfam" id="PF01565">
    <property type="entry name" value="FAD_binding_4"/>
    <property type="match status" value="1"/>
</dbReference>
<reference evidence="12" key="1">
    <citation type="submission" date="2016-10" db="EMBL/GenBank/DDBJ databases">
        <authorList>
            <person name="Varghese N."/>
            <person name="Submissions S."/>
        </authorList>
    </citation>
    <scope>NUCLEOTIDE SEQUENCE [LARGE SCALE GENOMIC DNA]</scope>
    <source>
        <strain evidence="12">DSM 22427</strain>
    </source>
</reference>
<dbReference type="Pfam" id="PF02913">
    <property type="entry name" value="FAD-oxidase_C"/>
    <property type="match status" value="1"/>
</dbReference>
<dbReference type="InterPro" id="IPR006094">
    <property type="entry name" value="Oxid_FAD_bind_N"/>
</dbReference>
<dbReference type="InterPro" id="IPR004017">
    <property type="entry name" value="Cys_rich_dom"/>
</dbReference>
<dbReference type="AlphaFoldDB" id="A0A1I6RQ79"/>
<feature type="region of interest" description="Disordered" evidence="8">
    <location>
        <begin position="410"/>
        <end position="449"/>
    </location>
</feature>
<evidence type="ECO:0000256" key="2">
    <source>
        <dbReference type="ARBA" id="ARBA00008000"/>
    </source>
</evidence>
<dbReference type="EC" id="1.1.2.4" evidence="7"/>
<keyword evidence="6" id="KW-0560">Oxidoreductase</keyword>
<dbReference type="InterPro" id="IPR004113">
    <property type="entry name" value="FAD-bd_oxidored_4_C"/>
</dbReference>
<dbReference type="SUPFAM" id="SSF56176">
    <property type="entry name" value="FAD-binding/transporter-associated domain-like"/>
    <property type="match status" value="1"/>
</dbReference>
<evidence type="ECO:0000256" key="8">
    <source>
        <dbReference type="SAM" id="MobiDB-lite"/>
    </source>
</evidence>
<keyword evidence="5" id="KW-0809">Transit peptide</keyword>
<dbReference type="Gene3D" id="3.30.465.10">
    <property type="match status" value="1"/>
</dbReference>
<dbReference type="GO" id="GO:0004458">
    <property type="term" value="F:D-lactate dehydrogenase (cytochrome) activity"/>
    <property type="evidence" value="ECO:0007669"/>
    <property type="project" value="UniProtKB-EC"/>
</dbReference>
<evidence type="ECO:0000256" key="4">
    <source>
        <dbReference type="ARBA" id="ARBA00022827"/>
    </source>
</evidence>
<proteinExistence type="inferred from homology"/>
<dbReference type="SUPFAM" id="SSF46548">
    <property type="entry name" value="alpha-helical ferredoxin"/>
    <property type="match status" value="1"/>
</dbReference>
<sequence length="1082" mass="116979">MATEPSEDSVGDARAESDDPAVDAHAERDDPAADARANYDYASADVDRPGLVRDLENLVDCSVRFDSYSRQLYATDASPYEVTPIGVVFPESTADVARVVEYCARREIPVLPRGGGTSLAGQTVNRAVVLDFTRHMNEIVETDPDGRTATVQPGTVLGMLNETLEPHDLKFAPDPAWGDKSAIGGAIGNNSTGAHSLQYGKTDAYVESCEVVLADGTVTRFGEVTLEEIDERADPDGSLEARIYAEIGRILEEDADAISEAYPDLKRNVSGYNLDRLVAEARGDPLPGGEDTGKAGTVNLARVLAGSEGTLAIVTEATVSLEPVPETKSVALLCYAELHDAMADVAPILEHDPAAVEVLDDVLIDLARDTAEFAPVTEMLPEGTNATLLVEFYAEDDAEGRDRVAELLADRCPSVTPAGTPDGGVSEADSSTDDSSGANSNSTASRDAQPVAIDALEAYEDDERAKLWKLRKSGLPILLSRTTDEKHISFIEDTAIPPARLPEFVDRFESILESHDTYATFYAHAGPGVLHVRPLINTKTDTGIDQLHGIADDVTDLVVDLGGSVSGEHGDGRARTQWNRKLYGENLWETFQDLKTAFDPDWLLNPGQVVFRDENPTDLRENLRFDPDYEYDAGFEPTLEWDNDNGMQGMVELCHGCGGCRGEQSTTGGVMCPTYRASHEEITSTRGRANSLRQAMSGDLPRGEQFSDEFTEEVMDLCIGCKGCAIDCPSEVDMAKLKAEVTHEYHQRNGASLRDRLFANVANLSRWGSRFAPLSNVAHKVPGSRWLLEKTVGIAADRPLPTFHSDTFSDWFERRGGATVEEADAEREVVVYPDTYTNYNHPEAGKAAVRVLEAADIHVTVPNGVGDTGRPAFSKGFLKKARETARENVDALEPHLEDGRDIVLIEPSDAVMLQSDYLDLLGEDARALADRTYGVCEYVDTFRLDESISFLSPSDLDPGGDDSAAEEATADGGALEHLTYHGHCHQKATAKDHHAVGVLRRAGYAVDPLDSGCCGMAGSFGYEAEHASMSEAIADVLYDQVDSSEGDRVVAPGASCRSQLEARPGAEEEPPTPIEMLANALE</sequence>
<keyword evidence="12" id="KW-1185">Reference proteome</keyword>
<feature type="domain" description="FAD-binding PCMH-type" evidence="10">
    <location>
        <begin position="80"/>
        <end position="324"/>
    </location>
</feature>
<feature type="region of interest" description="Disordered" evidence="8">
    <location>
        <begin position="1048"/>
        <end position="1082"/>
    </location>
</feature>
<feature type="compositionally biased region" description="Acidic residues" evidence="8">
    <location>
        <begin position="1"/>
        <end position="10"/>
    </location>
</feature>
<dbReference type="GO" id="GO:0071949">
    <property type="term" value="F:FAD binding"/>
    <property type="evidence" value="ECO:0007669"/>
    <property type="project" value="InterPro"/>
</dbReference>
<protein>
    <recommendedName>
        <fullName evidence="7">D-lactate dehydrogenase (cytochrome)</fullName>
        <ecNumber evidence="7">1.1.2.4</ecNumber>
    </recommendedName>
</protein>
<feature type="domain" description="4Fe-4S ferredoxin-type" evidence="9">
    <location>
        <begin position="709"/>
        <end position="740"/>
    </location>
</feature>
<dbReference type="InterPro" id="IPR017896">
    <property type="entry name" value="4Fe4S_Fe-S-bd"/>
</dbReference>
<comment type="similarity">
    <text evidence="2">Belongs to the FAD-binding oxidoreductase/transferase type 4 family.</text>
</comment>
<evidence type="ECO:0000313" key="12">
    <source>
        <dbReference type="Proteomes" id="UP000199199"/>
    </source>
</evidence>
<dbReference type="RefSeq" id="WP_092904157.1">
    <property type="nucleotide sequence ID" value="NZ_FOZS01000002.1"/>
</dbReference>
<dbReference type="SUPFAM" id="SSF55103">
    <property type="entry name" value="FAD-linked oxidases, C-terminal domain"/>
    <property type="match status" value="1"/>
</dbReference>
<dbReference type="OrthoDB" id="2837at2157"/>
<evidence type="ECO:0000256" key="3">
    <source>
        <dbReference type="ARBA" id="ARBA00022630"/>
    </source>
</evidence>
<feature type="region of interest" description="Disordered" evidence="8">
    <location>
        <begin position="1"/>
        <end position="37"/>
    </location>
</feature>
<dbReference type="Pfam" id="PF02754">
    <property type="entry name" value="CCG"/>
    <property type="match status" value="1"/>
</dbReference>
<dbReference type="GO" id="GO:1903457">
    <property type="term" value="P:lactate catabolic process"/>
    <property type="evidence" value="ECO:0007669"/>
    <property type="project" value="TreeGrafter"/>
</dbReference>
<dbReference type="PROSITE" id="PS51387">
    <property type="entry name" value="FAD_PCMH"/>
    <property type="match status" value="1"/>
</dbReference>
<evidence type="ECO:0000256" key="5">
    <source>
        <dbReference type="ARBA" id="ARBA00022946"/>
    </source>
</evidence>
<organism evidence="11 12">
    <name type="scientific">Halostagnicola kamekurae</name>
    <dbReference type="NCBI Taxonomy" id="619731"/>
    <lineage>
        <taxon>Archaea</taxon>
        <taxon>Methanobacteriati</taxon>
        <taxon>Methanobacteriota</taxon>
        <taxon>Stenosarchaea group</taxon>
        <taxon>Halobacteria</taxon>
        <taxon>Halobacteriales</taxon>
        <taxon>Natrialbaceae</taxon>
        <taxon>Halostagnicola</taxon>
    </lineage>
</organism>
<feature type="compositionally biased region" description="Polar residues" evidence="8">
    <location>
        <begin position="433"/>
        <end position="446"/>
    </location>
</feature>
<evidence type="ECO:0000313" key="11">
    <source>
        <dbReference type="EMBL" id="SFS66879.1"/>
    </source>
</evidence>
<keyword evidence="3" id="KW-0285">Flavoprotein</keyword>
<comment type="cofactor">
    <cofactor evidence="1">
        <name>FAD</name>
        <dbReference type="ChEBI" id="CHEBI:57692"/>
    </cofactor>
</comment>
<keyword evidence="4" id="KW-0274">FAD</keyword>
<evidence type="ECO:0000256" key="7">
    <source>
        <dbReference type="ARBA" id="ARBA00038897"/>
    </source>
</evidence>
<dbReference type="PANTHER" id="PTHR11748:SF111">
    <property type="entry name" value="D-LACTATE DEHYDROGENASE, MITOCHONDRIAL-RELATED"/>
    <property type="match status" value="1"/>
</dbReference>
<dbReference type="Pfam" id="PF13183">
    <property type="entry name" value="Fer4_8"/>
    <property type="match status" value="1"/>
</dbReference>
<dbReference type="EMBL" id="FOZS01000002">
    <property type="protein sequence ID" value="SFS66879.1"/>
    <property type="molecule type" value="Genomic_DNA"/>
</dbReference>
<evidence type="ECO:0000259" key="10">
    <source>
        <dbReference type="PROSITE" id="PS51387"/>
    </source>
</evidence>
<evidence type="ECO:0000259" key="9">
    <source>
        <dbReference type="PROSITE" id="PS51379"/>
    </source>
</evidence>
<dbReference type="PROSITE" id="PS00198">
    <property type="entry name" value="4FE4S_FER_1"/>
    <property type="match status" value="1"/>
</dbReference>
<evidence type="ECO:0000256" key="1">
    <source>
        <dbReference type="ARBA" id="ARBA00001974"/>
    </source>
</evidence>
<dbReference type="PROSITE" id="PS51379">
    <property type="entry name" value="4FE4S_FER_2"/>
    <property type="match status" value="1"/>
</dbReference>
<dbReference type="InterPro" id="IPR017900">
    <property type="entry name" value="4Fe4S_Fe_S_CS"/>
</dbReference>
<dbReference type="InterPro" id="IPR016169">
    <property type="entry name" value="FAD-bd_PCMH_sub2"/>
</dbReference>
<accession>A0A1I6RQ79</accession>
<gene>
    <name evidence="11" type="ORF">SAMN04488556_1988</name>
</gene>
<dbReference type="InterPro" id="IPR016164">
    <property type="entry name" value="FAD-linked_Oxase-like_C"/>
</dbReference>
<dbReference type="InterPro" id="IPR016166">
    <property type="entry name" value="FAD-bd_PCMH"/>
</dbReference>
<name>A0A1I6RQ79_9EURY</name>
<dbReference type="Gene3D" id="3.30.70.2740">
    <property type="match status" value="1"/>
</dbReference>
<dbReference type="InterPro" id="IPR036318">
    <property type="entry name" value="FAD-bd_PCMH-like_sf"/>
</dbReference>
<dbReference type="GO" id="GO:0008720">
    <property type="term" value="F:D-lactate dehydrogenase (NAD+) activity"/>
    <property type="evidence" value="ECO:0007669"/>
    <property type="project" value="TreeGrafter"/>
</dbReference>
<feature type="compositionally biased region" description="Basic and acidic residues" evidence="8">
    <location>
        <begin position="11"/>
        <end position="33"/>
    </location>
</feature>